<gene>
    <name evidence="1" type="ORF">RM697_13670</name>
</gene>
<proteinExistence type="predicted"/>
<accession>A0ABU2YPD5</accession>
<comment type="caution">
    <text evidence="1">The sequence shown here is derived from an EMBL/GenBank/DDBJ whole genome shotgun (WGS) entry which is preliminary data.</text>
</comment>
<protein>
    <submittedName>
        <fullName evidence="1">Uncharacterized protein</fullName>
    </submittedName>
</protein>
<dbReference type="RefSeq" id="WP_311428457.1">
    <property type="nucleotide sequence ID" value="NZ_JAVRIA010000023.1"/>
</dbReference>
<name>A0ABU2YPD5_9FLAO</name>
<reference evidence="1 2" key="1">
    <citation type="submission" date="2023-09" db="EMBL/GenBank/DDBJ databases">
        <authorList>
            <person name="Rey-Velasco X."/>
        </authorList>
    </citation>
    <scope>NUCLEOTIDE SEQUENCE [LARGE SCALE GENOMIC DNA]</scope>
    <source>
        <strain evidence="1 2">W332</strain>
    </source>
</reference>
<sequence length="407" mass="42696">DMLPMLPEFDCGTEVNLSFTYTATDRCNPNGVSCTSTFFVPGVVGLTVDCPTAVDLDACTGADDIAAAYELWKAGFAVNNGDNPTSNIADIPELPDYKCGEAVNLSFTLVASDDCNPNPPGVSCTSTFKVQAADALMLSAAPADVTTMACEDPAEKFAQWILDLEAMTASGGCNPRVEYDNVLSELSVDGYCNIEAQVVTVNINAADDCGALEPVTATFTVPAYSNDLELVGDCSADNEVDGCSTNAEISAAFAEWKTALFSFTATGGCNAELIYSVDVVNLQAPTQCNEEDQVISVNILAEDDCGKTPAITCTFTVKAFESTLEVTMVDDDTALSCDYETQVDLDLAFAAFLGEFGFSGGCDASGQFADTYTAPDLCEGGTVDVTYNVSDLCENGVETASFTITPS</sequence>
<dbReference type="EMBL" id="JAVRIA010000023">
    <property type="protein sequence ID" value="MDT0559697.1"/>
    <property type="molecule type" value="Genomic_DNA"/>
</dbReference>
<feature type="non-terminal residue" evidence="1">
    <location>
        <position position="407"/>
    </location>
</feature>
<keyword evidence="2" id="KW-1185">Reference proteome</keyword>
<evidence type="ECO:0000313" key="1">
    <source>
        <dbReference type="EMBL" id="MDT0559697.1"/>
    </source>
</evidence>
<dbReference type="Proteomes" id="UP001259492">
    <property type="component" value="Unassembled WGS sequence"/>
</dbReference>
<evidence type="ECO:0000313" key="2">
    <source>
        <dbReference type="Proteomes" id="UP001259492"/>
    </source>
</evidence>
<organism evidence="1 2">
    <name type="scientific">Microcosmobacter mediterraneus</name>
    <dbReference type="NCBI Taxonomy" id="3075607"/>
    <lineage>
        <taxon>Bacteria</taxon>
        <taxon>Pseudomonadati</taxon>
        <taxon>Bacteroidota</taxon>
        <taxon>Flavobacteriia</taxon>
        <taxon>Flavobacteriales</taxon>
        <taxon>Flavobacteriaceae</taxon>
        <taxon>Microcosmobacter</taxon>
    </lineage>
</organism>
<feature type="non-terminal residue" evidence="1">
    <location>
        <position position="1"/>
    </location>
</feature>